<organism evidence="2 3">
    <name type="scientific">Candidatus Olsenella pullistercoris</name>
    <dbReference type="NCBI Taxonomy" id="2838712"/>
    <lineage>
        <taxon>Bacteria</taxon>
        <taxon>Bacillati</taxon>
        <taxon>Actinomycetota</taxon>
        <taxon>Coriobacteriia</taxon>
        <taxon>Coriobacteriales</taxon>
        <taxon>Atopobiaceae</taxon>
        <taxon>Olsenella</taxon>
    </lineage>
</organism>
<dbReference type="Pfam" id="PF02645">
    <property type="entry name" value="DegV"/>
    <property type="match status" value="1"/>
</dbReference>
<evidence type="ECO:0000313" key="2">
    <source>
        <dbReference type="EMBL" id="HIZ46985.1"/>
    </source>
</evidence>
<keyword evidence="1" id="KW-0446">Lipid-binding</keyword>
<proteinExistence type="predicted"/>
<dbReference type="NCBIfam" id="TIGR00762">
    <property type="entry name" value="DegV"/>
    <property type="match status" value="1"/>
</dbReference>
<dbReference type="PANTHER" id="PTHR33434">
    <property type="entry name" value="DEGV DOMAIN-CONTAINING PROTEIN DR_1986-RELATED"/>
    <property type="match status" value="1"/>
</dbReference>
<evidence type="ECO:0000313" key="3">
    <source>
        <dbReference type="Proteomes" id="UP000824062"/>
    </source>
</evidence>
<dbReference type="PROSITE" id="PS51482">
    <property type="entry name" value="DEGV"/>
    <property type="match status" value="1"/>
</dbReference>
<comment type="caution">
    <text evidence="2">The sequence shown here is derived from an EMBL/GenBank/DDBJ whole genome shotgun (WGS) entry which is preliminary data.</text>
</comment>
<name>A0A9D2JE10_9ACTN</name>
<dbReference type="InterPro" id="IPR043168">
    <property type="entry name" value="DegV_C"/>
</dbReference>
<dbReference type="GO" id="GO:0008289">
    <property type="term" value="F:lipid binding"/>
    <property type="evidence" value="ECO:0007669"/>
    <property type="project" value="UniProtKB-KW"/>
</dbReference>
<dbReference type="InterPro" id="IPR050270">
    <property type="entry name" value="DegV_domain_contain"/>
</dbReference>
<evidence type="ECO:0000256" key="1">
    <source>
        <dbReference type="ARBA" id="ARBA00023121"/>
    </source>
</evidence>
<dbReference type="SUPFAM" id="SSF82549">
    <property type="entry name" value="DAK1/DegV-like"/>
    <property type="match status" value="1"/>
</dbReference>
<dbReference type="PANTHER" id="PTHR33434:SF2">
    <property type="entry name" value="FATTY ACID-BINDING PROTEIN TM_1468"/>
    <property type="match status" value="1"/>
</dbReference>
<dbReference type="Proteomes" id="UP000824062">
    <property type="component" value="Unassembled WGS sequence"/>
</dbReference>
<dbReference type="InterPro" id="IPR003797">
    <property type="entry name" value="DegV"/>
</dbReference>
<sequence>MNEQRIAIITDSGTDVPAAFVAAHDVRVIPLRINYSDGSTYESGVDITPEEVVTRFDEEVPATSLPSPLRVREAFEQAQRDGYVAAVAVTISSGLSATFETVGMIARQMEGFPVVMVDTKSIGVAAGLVVMEAVRQIEAGMPLERIGSVLSAVSERVRVFFSVQKLDFLRKGGRISETVYRVGSLLNIKPVLTCSPQGTYVIEKKVRGWQHALDAQVELVAEEAARWGQVRLAICTHEPHLRSVLEERLRERVGNAVEVLSGGLSPDLLVHTGPTIVGMAVMGM</sequence>
<accession>A0A9D2JE10</accession>
<dbReference type="Gene3D" id="3.40.50.10170">
    <property type="match status" value="1"/>
</dbReference>
<reference evidence="2" key="2">
    <citation type="submission" date="2021-04" db="EMBL/GenBank/DDBJ databases">
        <authorList>
            <person name="Gilroy R."/>
        </authorList>
    </citation>
    <scope>NUCLEOTIDE SEQUENCE</scope>
    <source>
        <strain evidence="2">ChiHjej12B11-14209</strain>
    </source>
</reference>
<dbReference type="Gene3D" id="3.30.1180.10">
    <property type="match status" value="1"/>
</dbReference>
<dbReference type="AlphaFoldDB" id="A0A9D2JE10"/>
<dbReference type="EMBL" id="DXBM01000067">
    <property type="protein sequence ID" value="HIZ46985.1"/>
    <property type="molecule type" value="Genomic_DNA"/>
</dbReference>
<reference evidence="2" key="1">
    <citation type="journal article" date="2021" name="PeerJ">
        <title>Extensive microbial diversity within the chicken gut microbiome revealed by metagenomics and culture.</title>
        <authorList>
            <person name="Gilroy R."/>
            <person name="Ravi A."/>
            <person name="Getino M."/>
            <person name="Pursley I."/>
            <person name="Horton D.L."/>
            <person name="Alikhan N.F."/>
            <person name="Baker D."/>
            <person name="Gharbi K."/>
            <person name="Hall N."/>
            <person name="Watson M."/>
            <person name="Adriaenssens E.M."/>
            <person name="Foster-Nyarko E."/>
            <person name="Jarju S."/>
            <person name="Secka A."/>
            <person name="Antonio M."/>
            <person name="Oren A."/>
            <person name="Chaudhuri R.R."/>
            <person name="La Ragione R."/>
            <person name="Hildebrand F."/>
            <person name="Pallen M.J."/>
        </authorList>
    </citation>
    <scope>NUCLEOTIDE SEQUENCE</scope>
    <source>
        <strain evidence="2">ChiHjej12B11-14209</strain>
    </source>
</reference>
<gene>
    <name evidence="2" type="ORF">IAA19_08235</name>
</gene>
<protein>
    <submittedName>
        <fullName evidence="2">DegV family protein</fullName>
    </submittedName>
</protein>